<dbReference type="SUPFAM" id="SSF55298">
    <property type="entry name" value="YjgF-like"/>
    <property type="match status" value="1"/>
</dbReference>
<comment type="similarity">
    <text evidence="1">Belongs to the RutC family.</text>
</comment>
<proteinExistence type="inferred from homology"/>
<organism evidence="2 3">
    <name type="scientific">Streptomonospora algeriensis</name>
    <dbReference type="NCBI Taxonomy" id="995084"/>
    <lineage>
        <taxon>Bacteria</taxon>
        <taxon>Bacillati</taxon>
        <taxon>Actinomycetota</taxon>
        <taxon>Actinomycetes</taxon>
        <taxon>Streptosporangiales</taxon>
        <taxon>Nocardiopsidaceae</taxon>
        <taxon>Streptomonospora</taxon>
    </lineage>
</organism>
<dbReference type="GO" id="GO:0016787">
    <property type="term" value="F:hydrolase activity"/>
    <property type="evidence" value="ECO:0007669"/>
    <property type="project" value="UniProtKB-KW"/>
</dbReference>
<dbReference type="InterPro" id="IPR035959">
    <property type="entry name" value="RutC-like_sf"/>
</dbReference>
<evidence type="ECO:0000313" key="2">
    <source>
        <dbReference type="EMBL" id="MFD0802728.1"/>
    </source>
</evidence>
<dbReference type="EMBL" id="JBHTHR010000574">
    <property type="protein sequence ID" value="MFD0802728.1"/>
    <property type="molecule type" value="Genomic_DNA"/>
</dbReference>
<sequence length="125" mass="13395">MVQRHSDAVVAGGPLVFVSGQLPLDADGMVVDGDAAAQARQALRNVGAVLADHGTDARHLVKLTHYLRHTADLEDVRRAVDEYLGSGPRPASTLVEVSGLEDPRFLVEVDAVARLPRGRQEPGQR</sequence>
<reference evidence="3" key="1">
    <citation type="journal article" date="2019" name="Int. J. Syst. Evol. Microbiol.">
        <title>The Global Catalogue of Microorganisms (GCM) 10K type strain sequencing project: providing services to taxonomists for standard genome sequencing and annotation.</title>
        <authorList>
            <consortium name="The Broad Institute Genomics Platform"/>
            <consortium name="The Broad Institute Genome Sequencing Center for Infectious Disease"/>
            <person name="Wu L."/>
            <person name="Ma J."/>
        </authorList>
    </citation>
    <scope>NUCLEOTIDE SEQUENCE [LARGE SCALE GENOMIC DNA]</scope>
    <source>
        <strain evidence="3">CCUG 63369</strain>
    </source>
</reference>
<dbReference type="EC" id="3.5.-.-" evidence="2"/>
<dbReference type="InterPro" id="IPR006175">
    <property type="entry name" value="YjgF/YER057c/UK114"/>
</dbReference>
<evidence type="ECO:0000256" key="1">
    <source>
        <dbReference type="ARBA" id="ARBA00010552"/>
    </source>
</evidence>
<accession>A0ABW3BH77</accession>
<dbReference type="CDD" id="cd00448">
    <property type="entry name" value="YjgF_YER057c_UK114_family"/>
    <property type="match status" value="1"/>
</dbReference>
<name>A0ABW3BH77_9ACTN</name>
<dbReference type="PANTHER" id="PTHR11803">
    <property type="entry name" value="2-IMINOBUTANOATE/2-IMINOPROPANOATE DEAMINASE RIDA"/>
    <property type="match status" value="1"/>
</dbReference>
<evidence type="ECO:0000313" key="3">
    <source>
        <dbReference type="Proteomes" id="UP001596956"/>
    </source>
</evidence>
<dbReference type="Gene3D" id="3.30.1330.40">
    <property type="entry name" value="RutC-like"/>
    <property type="match status" value="1"/>
</dbReference>
<dbReference type="Proteomes" id="UP001596956">
    <property type="component" value="Unassembled WGS sequence"/>
</dbReference>
<keyword evidence="3" id="KW-1185">Reference proteome</keyword>
<gene>
    <name evidence="2" type="ORF">ACFQZU_15565</name>
</gene>
<keyword evidence="2" id="KW-0378">Hydrolase</keyword>
<dbReference type="Pfam" id="PF01042">
    <property type="entry name" value="Ribonuc_L-PSP"/>
    <property type="match status" value="1"/>
</dbReference>
<dbReference type="PANTHER" id="PTHR11803:SF58">
    <property type="entry name" value="PROTEIN HMF1-RELATED"/>
    <property type="match status" value="1"/>
</dbReference>
<comment type="caution">
    <text evidence="2">The sequence shown here is derived from an EMBL/GenBank/DDBJ whole genome shotgun (WGS) entry which is preliminary data.</text>
</comment>
<protein>
    <submittedName>
        <fullName evidence="2">RidA family protein</fullName>
        <ecNumber evidence="2">3.5.-.-</ecNumber>
    </submittedName>
</protein>